<accession>A0A086SYP6</accession>
<feature type="compositionally biased region" description="Polar residues" evidence="1">
    <location>
        <begin position="1"/>
        <end position="11"/>
    </location>
</feature>
<dbReference type="AlphaFoldDB" id="A0A086SYP6"/>
<proteinExistence type="predicted"/>
<comment type="caution">
    <text evidence="2">The sequence shown here is derived from an EMBL/GenBank/DDBJ whole genome shotgun (WGS) entry which is preliminary data.</text>
</comment>
<gene>
    <name evidence="2" type="ORF">ACRE_070190</name>
</gene>
<reference evidence="3" key="1">
    <citation type="journal article" date="2014" name="Genome Announc.">
        <title>Genome sequence and annotation of Acremonium chrysogenum, producer of the beta-lactam antibiotic cephalosporin C.</title>
        <authorList>
            <person name="Terfehr D."/>
            <person name="Dahlmann T.A."/>
            <person name="Specht T."/>
            <person name="Zadra I."/>
            <person name="Kuernsteiner H."/>
            <person name="Kueck U."/>
        </authorList>
    </citation>
    <scope>NUCLEOTIDE SEQUENCE [LARGE SCALE GENOMIC DNA]</scope>
    <source>
        <strain evidence="3">ATCC 11550 / CBS 779.69 / DSM 880 / IAM 14645 / JCM 23072 / IMI 49137</strain>
    </source>
</reference>
<sequence length="286" mass="32511">MDKRQSPSPDTEASVEEATEIESSSDSSDKSSSEAPQAKRRRIFGELIEFSPSPEPQSEGQASANSLNERRLRRCYDIAKDALAAQFSDRKISPDVMEEFFELVFDGWHFRDAFPTAKPLDHFPLDAFRLGLDSPIGRILIDGETHDVNLFIKLQHLQLTTEYTYSLWGSSKEPRYLEASEIQNVDWLPAESAATYNRQRAVTFARNYLGRAWRNDVRVWRKEHTYIRLEAILNMLPLLSGNSIYDGPETVVLFGLSELPSDRNGKSALMGGRTLEMPEEPSRNGY</sequence>
<dbReference type="Proteomes" id="UP000029964">
    <property type="component" value="Unassembled WGS sequence"/>
</dbReference>
<feature type="region of interest" description="Disordered" evidence="1">
    <location>
        <begin position="1"/>
        <end position="66"/>
    </location>
</feature>
<organism evidence="2 3">
    <name type="scientific">Hapsidospora chrysogenum (strain ATCC 11550 / CBS 779.69 / DSM 880 / IAM 14645 / JCM 23072 / IMI 49137)</name>
    <name type="common">Acremonium chrysogenum</name>
    <dbReference type="NCBI Taxonomy" id="857340"/>
    <lineage>
        <taxon>Eukaryota</taxon>
        <taxon>Fungi</taxon>
        <taxon>Dikarya</taxon>
        <taxon>Ascomycota</taxon>
        <taxon>Pezizomycotina</taxon>
        <taxon>Sordariomycetes</taxon>
        <taxon>Hypocreomycetidae</taxon>
        <taxon>Hypocreales</taxon>
        <taxon>Bionectriaceae</taxon>
        <taxon>Hapsidospora</taxon>
    </lineage>
</organism>
<evidence type="ECO:0000256" key="1">
    <source>
        <dbReference type="SAM" id="MobiDB-lite"/>
    </source>
</evidence>
<dbReference type="EMBL" id="JPKY01000100">
    <property type="protein sequence ID" value="KFH42228.1"/>
    <property type="molecule type" value="Genomic_DNA"/>
</dbReference>
<dbReference type="HOGENOM" id="CLU_973078_0_0_1"/>
<keyword evidence="3" id="KW-1185">Reference proteome</keyword>
<evidence type="ECO:0000313" key="3">
    <source>
        <dbReference type="Proteomes" id="UP000029964"/>
    </source>
</evidence>
<evidence type="ECO:0000313" key="2">
    <source>
        <dbReference type="EMBL" id="KFH42228.1"/>
    </source>
</evidence>
<feature type="compositionally biased region" description="Polar residues" evidence="1">
    <location>
        <begin position="56"/>
        <end position="66"/>
    </location>
</feature>
<name>A0A086SYP6_HAPC1</name>
<protein>
    <submittedName>
        <fullName evidence="2">Uncharacterized protein</fullName>
    </submittedName>
</protein>
<feature type="region of interest" description="Disordered" evidence="1">
    <location>
        <begin position="265"/>
        <end position="286"/>
    </location>
</feature>